<evidence type="ECO:0000259" key="2">
    <source>
        <dbReference type="Pfam" id="PF04909"/>
    </source>
</evidence>
<dbReference type="Gene3D" id="3.20.20.140">
    <property type="entry name" value="Metal-dependent hydrolases"/>
    <property type="match status" value="1"/>
</dbReference>
<keyword evidence="1" id="KW-0456">Lyase</keyword>
<keyword evidence="4" id="KW-1185">Reference proteome</keyword>
<dbReference type="InterPro" id="IPR032465">
    <property type="entry name" value="ACMSD"/>
</dbReference>
<protein>
    <submittedName>
        <fullName evidence="3">Amidohydrolase 2</fullName>
    </submittedName>
</protein>
<dbReference type="GO" id="GO:0005737">
    <property type="term" value="C:cytoplasm"/>
    <property type="evidence" value="ECO:0007669"/>
    <property type="project" value="TreeGrafter"/>
</dbReference>
<dbReference type="EMBL" id="CP001854">
    <property type="protein sequence ID" value="ADB53281.1"/>
    <property type="molecule type" value="Genomic_DNA"/>
</dbReference>
<sequence>MEQTFAYMNNRPPLIDAHNHLGRWLGADGGWVPADLAGGAPGLPWTVPDVGALLELMDGGGIAAIVNLDGRWDAELEANLDRYDRAHPGRFATFCQLDWSLAAQSDDFAAALVASLERSAAAGARGLKVWKTLGLGWRDTRGRLLLPDDERIAPVWEAAADLSLPVLIHTADPPAFFLPFDESNPRWEMLKANPDWSFHGGDYPSFEQLMWSFEALVAAHPRTTFVGAHGVDAEDLPWLTRMLDAYPNLVVDFSYRAEELAADADGARALLLRHADRVLFGTDHFPPEAEAYASWFTLLESTLGLPPHVLDGIYRGNAARVLELELEAAS</sequence>
<dbReference type="AlphaFoldDB" id="D3FB89"/>
<dbReference type="GO" id="GO:0016831">
    <property type="term" value="F:carboxy-lyase activity"/>
    <property type="evidence" value="ECO:0007669"/>
    <property type="project" value="InterPro"/>
</dbReference>
<gene>
    <name evidence="3" type="ordered locus">Cwoe_4869</name>
</gene>
<dbReference type="STRING" id="469383.Cwoe_4869"/>
<dbReference type="GO" id="GO:0016787">
    <property type="term" value="F:hydrolase activity"/>
    <property type="evidence" value="ECO:0007669"/>
    <property type="project" value="UniProtKB-KW"/>
</dbReference>
<reference evidence="4" key="2">
    <citation type="submission" date="2010-01" db="EMBL/GenBank/DDBJ databases">
        <title>The complete genome of Conexibacter woesei DSM 14684.</title>
        <authorList>
            <consortium name="US DOE Joint Genome Institute (JGI-PGF)"/>
            <person name="Lucas S."/>
            <person name="Copeland A."/>
            <person name="Lapidus A."/>
            <person name="Glavina del Rio T."/>
            <person name="Dalin E."/>
            <person name="Tice H."/>
            <person name="Bruce D."/>
            <person name="Goodwin L."/>
            <person name="Pitluck S."/>
            <person name="Kyrpides N."/>
            <person name="Mavromatis K."/>
            <person name="Ivanova N."/>
            <person name="Mikhailova N."/>
            <person name="Chertkov O."/>
            <person name="Brettin T."/>
            <person name="Detter J.C."/>
            <person name="Han C."/>
            <person name="Larimer F."/>
            <person name="Land M."/>
            <person name="Hauser L."/>
            <person name="Markowitz V."/>
            <person name="Cheng J.-F."/>
            <person name="Hugenholtz P."/>
            <person name="Woyke T."/>
            <person name="Wu D."/>
            <person name="Pukall R."/>
            <person name="Steenblock K."/>
            <person name="Schneider S."/>
            <person name="Klenk H.-P."/>
            <person name="Eisen J.A."/>
        </authorList>
    </citation>
    <scope>NUCLEOTIDE SEQUENCE [LARGE SCALE GENOMIC DNA]</scope>
    <source>
        <strain evidence="4">DSM 14684 / CIP 108061 / JCM 11494 / NBRC 100937 / ID131577</strain>
    </source>
</reference>
<organism evidence="3 4">
    <name type="scientific">Conexibacter woesei (strain DSM 14684 / CCUG 47730 / CIP 108061 / JCM 11494 / NBRC 100937 / ID131577)</name>
    <dbReference type="NCBI Taxonomy" id="469383"/>
    <lineage>
        <taxon>Bacteria</taxon>
        <taxon>Bacillati</taxon>
        <taxon>Actinomycetota</taxon>
        <taxon>Thermoleophilia</taxon>
        <taxon>Solirubrobacterales</taxon>
        <taxon>Conexibacteraceae</taxon>
        <taxon>Conexibacter</taxon>
    </lineage>
</organism>
<dbReference type="KEGG" id="cwo:Cwoe_4869"/>
<dbReference type="InterPro" id="IPR006680">
    <property type="entry name" value="Amidohydro-rel"/>
</dbReference>
<evidence type="ECO:0000313" key="3">
    <source>
        <dbReference type="EMBL" id="ADB53281.1"/>
    </source>
</evidence>
<dbReference type="Proteomes" id="UP000008229">
    <property type="component" value="Chromosome"/>
</dbReference>
<name>D3FB89_CONWI</name>
<proteinExistence type="predicted"/>
<dbReference type="HOGENOM" id="CLU_039043_0_0_11"/>
<keyword evidence="3" id="KW-0378">Hydrolase</keyword>
<dbReference type="OrthoDB" id="8673173at2"/>
<dbReference type="GO" id="GO:0019748">
    <property type="term" value="P:secondary metabolic process"/>
    <property type="evidence" value="ECO:0007669"/>
    <property type="project" value="TreeGrafter"/>
</dbReference>
<dbReference type="PANTHER" id="PTHR21240">
    <property type="entry name" value="2-AMINO-3-CARBOXYLMUCONATE-6-SEMIALDEHYDE DECARBOXYLASE"/>
    <property type="match status" value="1"/>
</dbReference>
<dbReference type="SUPFAM" id="SSF51556">
    <property type="entry name" value="Metallo-dependent hydrolases"/>
    <property type="match status" value="1"/>
</dbReference>
<accession>D3FB89</accession>
<reference evidence="3 4" key="1">
    <citation type="journal article" date="2010" name="Stand. Genomic Sci.">
        <title>Complete genome sequence of Conexibacter woesei type strain (ID131577).</title>
        <authorList>
            <person name="Pukall R."/>
            <person name="Lapidus A."/>
            <person name="Glavina Del Rio T."/>
            <person name="Copeland A."/>
            <person name="Tice H."/>
            <person name="Cheng J.-F."/>
            <person name="Lucas S."/>
            <person name="Chen F."/>
            <person name="Nolan M."/>
            <person name="Bruce D."/>
            <person name="Goodwin L."/>
            <person name="Pitluck S."/>
            <person name="Mavromatis K."/>
            <person name="Ivanova N."/>
            <person name="Ovchinnikova G."/>
            <person name="Pati A."/>
            <person name="Chen A."/>
            <person name="Palaniappan K."/>
            <person name="Land M."/>
            <person name="Hauser L."/>
            <person name="Chang Y.-J."/>
            <person name="Jeffries C.D."/>
            <person name="Chain P."/>
            <person name="Meincke L."/>
            <person name="Sims D."/>
            <person name="Brettin T."/>
            <person name="Detter J.C."/>
            <person name="Rohde M."/>
            <person name="Goeker M."/>
            <person name="Bristow J."/>
            <person name="Eisen J.A."/>
            <person name="Markowitz V."/>
            <person name="Kyrpides N.C."/>
            <person name="Klenk H.-P."/>
            <person name="Hugenholtz P."/>
        </authorList>
    </citation>
    <scope>NUCLEOTIDE SEQUENCE [LARGE SCALE GENOMIC DNA]</scope>
    <source>
        <strain evidence="4">DSM 14684 / CIP 108061 / JCM 11494 / NBRC 100937 / ID131577</strain>
    </source>
</reference>
<dbReference type="Pfam" id="PF04909">
    <property type="entry name" value="Amidohydro_2"/>
    <property type="match status" value="1"/>
</dbReference>
<feature type="domain" description="Amidohydrolase-related" evidence="2">
    <location>
        <begin position="15"/>
        <end position="323"/>
    </location>
</feature>
<dbReference type="InterPro" id="IPR032466">
    <property type="entry name" value="Metal_Hydrolase"/>
</dbReference>
<dbReference type="PANTHER" id="PTHR21240:SF28">
    <property type="entry name" value="ISO-OROTATE DECARBOXYLASE (EUROFUNG)"/>
    <property type="match status" value="1"/>
</dbReference>
<evidence type="ECO:0000256" key="1">
    <source>
        <dbReference type="ARBA" id="ARBA00023239"/>
    </source>
</evidence>
<dbReference type="RefSeq" id="WP_012936332.1">
    <property type="nucleotide sequence ID" value="NC_013739.1"/>
</dbReference>
<evidence type="ECO:0000313" key="4">
    <source>
        <dbReference type="Proteomes" id="UP000008229"/>
    </source>
</evidence>
<dbReference type="eggNOG" id="COG2159">
    <property type="taxonomic scope" value="Bacteria"/>
</dbReference>